<dbReference type="Proteomes" id="UP000266272">
    <property type="component" value="Unassembled WGS sequence"/>
</dbReference>
<evidence type="ECO:0000256" key="1">
    <source>
        <dbReference type="SAM" id="MobiDB-lite"/>
    </source>
</evidence>
<feature type="compositionally biased region" description="Basic residues" evidence="1">
    <location>
        <begin position="108"/>
        <end position="120"/>
    </location>
</feature>
<accession>A0A395NAT8</accession>
<sequence>MLPEQRAKHPRVADLMGCAGGPSSIGLRASRASHLQPVGHTHIEYEARAASGRFPIAAPCVLPSSGNGTIAISHQPQAISSSSNTSSSMLVEAAAFRCRGRPSQRLLRRHRRHRRHRNVSRRSPPMLPLTASRTIASNYVSALRPLQMTSSAPTHGYAWGTSIAPDATSCSFFCPPFHAVSCAFPAQQRRSAVCRTGPSISRGLDACLCLVPVDKSYLPSFQHVRGFDL</sequence>
<gene>
    <name evidence="2" type="ORF">TARUN_9036</name>
</gene>
<evidence type="ECO:0000313" key="3">
    <source>
        <dbReference type="Proteomes" id="UP000266272"/>
    </source>
</evidence>
<dbReference type="AlphaFoldDB" id="A0A395NAT8"/>
<protein>
    <submittedName>
        <fullName evidence="2">Uncharacterized protein</fullName>
    </submittedName>
</protein>
<organism evidence="2 3">
    <name type="scientific">Trichoderma arundinaceum</name>
    <dbReference type="NCBI Taxonomy" id="490622"/>
    <lineage>
        <taxon>Eukaryota</taxon>
        <taxon>Fungi</taxon>
        <taxon>Dikarya</taxon>
        <taxon>Ascomycota</taxon>
        <taxon>Pezizomycotina</taxon>
        <taxon>Sordariomycetes</taxon>
        <taxon>Hypocreomycetidae</taxon>
        <taxon>Hypocreales</taxon>
        <taxon>Hypocreaceae</taxon>
        <taxon>Trichoderma</taxon>
    </lineage>
</organism>
<dbReference type="EMBL" id="PXOA01000685">
    <property type="protein sequence ID" value="RFU73218.1"/>
    <property type="molecule type" value="Genomic_DNA"/>
</dbReference>
<feature type="region of interest" description="Disordered" evidence="1">
    <location>
        <begin position="108"/>
        <end position="127"/>
    </location>
</feature>
<keyword evidence="3" id="KW-1185">Reference proteome</keyword>
<comment type="caution">
    <text evidence="2">The sequence shown here is derived from an EMBL/GenBank/DDBJ whole genome shotgun (WGS) entry which is preliminary data.</text>
</comment>
<proteinExistence type="predicted"/>
<evidence type="ECO:0000313" key="2">
    <source>
        <dbReference type="EMBL" id="RFU73218.1"/>
    </source>
</evidence>
<reference evidence="2 3" key="1">
    <citation type="journal article" date="2018" name="PLoS Pathog.">
        <title>Evolution of structural diversity of trichothecenes, a family of toxins produced by plant pathogenic and entomopathogenic fungi.</title>
        <authorList>
            <person name="Proctor R.H."/>
            <person name="McCormick S.P."/>
            <person name="Kim H.S."/>
            <person name="Cardoza R.E."/>
            <person name="Stanley A.M."/>
            <person name="Lindo L."/>
            <person name="Kelly A."/>
            <person name="Brown D.W."/>
            <person name="Lee T."/>
            <person name="Vaughan M.M."/>
            <person name="Alexander N.J."/>
            <person name="Busman M."/>
            <person name="Gutierrez S."/>
        </authorList>
    </citation>
    <scope>NUCLEOTIDE SEQUENCE [LARGE SCALE GENOMIC DNA]</scope>
    <source>
        <strain evidence="2 3">IBT 40837</strain>
    </source>
</reference>
<name>A0A395NAT8_TRIAR</name>